<keyword evidence="7 8" id="KW-0472">Membrane</keyword>
<keyword evidence="3" id="KW-0813">Transport</keyword>
<organism evidence="10">
    <name type="scientific">Lotharella globosa</name>
    <dbReference type="NCBI Taxonomy" id="91324"/>
    <lineage>
        <taxon>Eukaryota</taxon>
        <taxon>Sar</taxon>
        <taxon>Rhizaria</taxon>
        <taxon>Cercozoa</taxon>
        <taxon>Chlorarachniophyceae</taxon>
        <taxon>Lotharella</taxon>
    </lineage>
</organism>
<reference evidence="10" key="1">
    <citation type="submission" date="2021-01" db="EMBL/GenBank/DDBJ databases">
        <authorList>
            <person name="Corre E."/>
            <person name="Pelletier E."/>
            <person name="Niang G."/>
            <person name="Scheremetjew M."/>
            <person name="Finn R."/>
            <person name="Kale V."/>
            <person name="Holt S."/>
            <person name="Cochrane G."/>
            <person name="Meng A."/>
            <person name="Brown T."/>
            <person name="Cohen L."/>
        </authorList>
    </citation>
    <scope>NUCLEOTIDE SEQUENCE</scope>
    <source>
        <strain evidence="10">CCCM811</strain>
    </source>
</reference>
<evidence type="ECO:0000256" key="6">
    <source>
        <dbReference type="ARBA" id="ARBA00023054"/>
    </source>
</evidence>
<keyword evidence="5 8" id="KW-1133">Transmembrane helix</keyword>
<dbReference type="PROSITE" id="PS50192">
    <property type="entry name" value="T_SNARE"/>
    <property type="match status" value="1"/>
</dbReference>
<evidence type="ECO:0000256" key="2">
    <source>
        <dbReference type="ARBA" id="ARBA00009063"/>
    </source>
</evidence>
<dbReference type="SMART" id="SM00397">
    <property type="entry name" value="t_SNARE"/>
    <property type="match status" value="1"/>
</dbReference>
<proteinExistence type="inferred from homology"/>
<dbReference type="SUPFAM" id="SSF47661">
    <property type="entry name" value="t-snare proteins"/>
    <property type="match status" value="1"/>
</dbReference>
<dbReference type="GO" id="GO:0031201">
    <property type="term" value="C:SNARE complex"/>
    <property type="evidence" value="ECO:0007669"/>
    <property type="project" value="TreeGrafter"/>
</dbReference>
<dbReference type="PANTHER" id="PTHR19957">
    <property type="entry name" value="SYNTAXIN"/>
    <property type="match status" value="1"/>
</dbReference>
<dbReference type="InterPro" id="IPR045242">
    <property type="entry name" value="Syntaxin"/>
</dbReference>
<dbReference type="Gene3D" id="1.20.58.70">
    <property type="match status" value="1"/>
</dbReference>
<evidence type="ECO:0000256" key="5">
    <source>
        <dbReference type="ARBA" id="ARBA00022989"/>
    </source>
</evidence>
<sequence length="260" mass="29763">MADFLAAAGHIDRGIQMTYARVAEIRKLASQRSVFNDREDKIADLRQLLKRDFEALGKDIESLEQRTTNDPQIGAHTHTRSHAKAVVNGLKTKVTQATKQFAQILQKQTKMLQEESNRRRRFESSKTVGQLRMRRRAVDGFWKKNDQATHSEKLRLQQLQQQESDMKYLDRRASAIQNIESTLNELGSVYNKMATIVASQQEIAIRIDENMSSTLEQTELGHNELMKYFSAISGNRSFILKIFGILIAVALLFTYLRSSS</sequence>
<evidence type="ECO:0000256" key="4">
    <source>
        <dbReference type="ARBA" id="ARBA00022692"/>
    </source>
</evidence>
<evidence type="ECO:0000256" key="7">
    <source>
        <dbReference type="ARBA" id="ARBA00023136"/>
    </source>
</evidence>
<accession>A0A7S3ZBX2</accession>
<evidence type="ECO:0000313" key="10">
    <source>
        <dbReference type="EMBL" id="CAE0678389.1"/>
    </source>
</evidence>
<dbReference type="EMBL" id="HBIV01042956">
    <property type="protein sequence ID" value="CAE0678389.1"/>
    <property type="molecule type" value="Transcribed_RNA"/>
</dbReference>
<dbReference type="GO" id="GO:0000139">
    <property type="term" value="C:Golgi membrane"/>
    <property type="evidence" value="ECO:0007669"/>
    <property type="project" value="TreeGrafter"/>
</dbReference>
<evidence type="ECO:0000256" key="8">
    <source>
        <dbReference type="SAM" id="Phobius"/>
    </source>
</evidence>
<feature type="transmembrane region" description="Helical" evidence="8">
    <location>
        <begin position="238"/>
        <end position="256"/>
    </location>
</feature>
<dbReference type="InterPro" id="IPR000727">
    <property type="entry name" value="T_SNARE_dom"/>
</dbReference>
<dbReference type="GO" id="GO:0048278">
    <property type="term" value="P:vesicle docking"/>
    <property type="evidence" value="ECO:0007669"/>
    <property type="project" value="TreeGrafter"/>
</dbReference>
<dbReference type="GO" id="GO:0006888">
    <property type="term" value="P:endoplasmic reticulum to Golgi vesicle-mediated transport"/>
    <property type="evidence" value="ECO:0007669"/>
    <property type="project" value="TreeGrafter"/>
</dbReference>
<feature type="domain" description="T-SNARE coiled-coil homology" evidence="9">
    <location>
        <begin position="166"/>
        <end position="228"/>
    </location>
</feature>
<dbReference type="InterPro" id="IPR010989">
    <property type="entry name" value="SNARE"/>
</dbReference>
<dbReference type="AlphaFoldDB" id="A0A7S3ZBX2"/>
<protein>
    <recommendedName>
        <fullName evidence="9">t-SNARE coiled-coil homology domain-containing protein</fullName>
    </recommendedName>
</protein>
<dbReference type="GO" id="GO:0006906">
    <property type="term" value="P:vesicle fusion"/>
    <property type="evidence" value="ECO:0007669"/>
    <property type="project" value="TreeGrafter"/>
</dbReference>
<dbReference type="GO" id="GO:0000149">
    <property type="term" value="F:SNARE binding"/>
    <property type="evidence" value="ECO:0007669"/>
    <property type="project" value="TreeGrafter"/>
</dbReference>
<keyword evidence="6" id="KW-0175">Coiled coil</keyword>
<gene>
    <name evidence="10" type="ORF">LGLO00237_LOCUS30171</name>
</gene>
<evidence type="ECO:0000256" key="1">
    <source>
        <dbReference type="ARBA" id="ARBA00004211"/>
    </source>
</evidence>
<keyword evidence="4 8" id="KW-0812">Transmembrane</keyword>
<comment type="similarity">
    <text evidence="2">Belongs to the syntaxin family.</text>
</comment>
<dbReference type="CDD" id="cd15844">
    <property type="entry name" value="SNARE_syntaxin5"/>
    <property type="match status" value="1"/>
</dbReference>
<dbReference type="GO" id="GO:0005484">
    <property type="term" value="F:SNAP receptor activity"/>
    <property type="evidence" value="ECO:0007669"/>
    <property type="project" value="TreeGrafter"/>
</dbReference>
<comment type="subcellular location">
    <subcellularLocation>
        <location evidence="1">Membrane</location>
        <topology evidence="1">Single-pass type IV membrane protein</topology>
    </subcellularLocation>
</comment>
<dbReference type="Pfam" id="PF05739">
    <property type="entry name" value="SNARE"/>
    <property type="match status" value="1"/>
</dbReference>
<dbReference type="GO" id="GO:0006886">
    <property type="term" value="P:intracellular protein transport"/>
    <property type="evidence" value="ECO:0007669"/>
    <property type="project" value="TreeGrafter"/>
</dbReference>
<evidence type="ECO:0000256" key="3">
    <source>
        <dbReference type="ARBA" id="ARBA00022448"/>
    </source>
</evidence>
<evidence type="ECO:0000259" key="9">
    <source>
        <dbReference type="PROSITE" id="PS50192"/>
    </source>
</evidence>
<dbReference type="PANTHER" id="PTHR19957:SF3">
    <property type="entry name" value="SYNTAXIN-5"/>
    <property type="match status" value="1"/>
</dbReference>
<name>A0A7S3ZBX2_9EUKA</name>